<feature type="compositionally biased region" description="Low complexity" evidence="1">
    <location>
        <begin position="136"/>
        <end position="148"/>
    </location>
</feature>
<evidence type="ECO:0000313" key="3">
    <source>
        <dbReference type="Proteomes" id="UP001153269"/>
    </source>
</evidence>
<accession>A0A9N7UUB8</accession>
<reference evidence="2" key="1">
    <citation type="submission" date="2020-03" db="EMBL/GenBank/DDBJ databases">
        <authorList>
            <person name="Weist P."/>
        </authorList>
    </citation>
    <scope>NUCLEOTIDE SEQUENCE</scope>
</reference>
<name>A0A9N7UUB8_PLEPL</name>
<sequence>MKNSAPDKNRGSNPSREEEKSRTGEEEKSRRGEQENWRTGEQEKRRRGEEENRRRGEQENWRTGEEEKRRRGEEENRRTGEEENRRRGEQENWRTEDVWNVPGHVRQLVGPGRRLPLGPAPLEVLLLGQRTGNHRGLQLSSGSPQQQQRTERQRETAGKKRWLRLLERCPARVSAADEDGDCVCFTSDPLLPLLHPPPSSSSIPILLLFLTHPLHHTGLWGA</sequence>
<organism evidence="2 3">
    <name type="scientific">Pleuronectes platessa</name>
    <name type="common">European plaice</name>
    <dbReference type="NCBI Taxonomy" id="8262"/>
    <lineage>
        <taxon>Eukaryota</taxon>
        <taxon>Metazoa</taxon>
        <taxon>Chordata</taxon>
        <taxon>Craniata</taxon>
        <taxon>Vertebrata</taxon>
        <taxon>Euteleostomi</taxon>
        <taxon>Actinopterygii</taxon>
        <taxon>Neopterygii</taxon>
        <taxon>Teleostei</taxon>
        <taxon>Neoteleostei</taxon>
        <taxon>Acanthomorphata</taxon>
        <taxon>Carangaria</taxon>
        <taxon>Pleuronectiformes</taxon>
        <taxon>Pleuronectoidei</taxon>
        <taxon>Pleuronectidae</taxon>
        <taxon>Pleuronectes</taxon>
    </lineage>
</organism>
<feature type="compositionally biased region" description="Basic and acidic residues" evidence="1">
    <location>
        <begin position="149"/>
        <end position="158"/>
    </location>
</feature>
<protein>
    <submittedName>
        <fullName evidence="2">Uncharacterized protein</fullName>
    </submittedName>
</protein>
<gene>
    <name evidence="2" type="ORF">PLEPLA_LOCUS25233</name>
</gene>
<dbReference type="AlphaFoldDB" id="A0A9N7UUB8"/>
<comment type="caution">
    <text evidence="2">The sequence shown here is derived from an EMBL/GenBank/DDBJ whole genome shotgun (WGS) entry which is preliminary data.</text>
</comment>
<keyword evidence="3" id="KW-1185">Reference proteome</keyword>
<evidence type="ECO:0000313" key="2">
    <source>
        <dbReference type="EMBL" id="CAB1437210.1"/>
    </source>
</evidence>
<feature type="region of interest" description="Disordered" evidence="1">
    <location>
        <begin position="134"/>
        <end position="158"/>
    </location>
</feature>
<evidence type="ECO:0000256" key="1">
    <source>
        <dbReference type="SAM" id="MobiDB-lite"/>
    </source>
</evidence>
<dbReference type="EMBL" id="CADEAL010002001">
    <property type="protein sequence ID" value="CAB1437210.1"/>
    <property type="molecule type" value="Genomic_DNA"/>
</dbReference>
<proteinExistence type="predicted"/>
<feature type="region of interest" description="Disordered" evidence="1">
    <location>
        <begin position="1"/>
        <end position="92"/>
    </location>
</feature>
<dbReference type="Proteomes" id="UP001153269">
    <property type="component" value="Unassembled WGS sequence"/>
</dbReference>